<dbReference type="Proteomes" id="UP000554286">
    <property type="component" value="Unassembled WGS sequence"/>
</dbReference>
<keyword evidence="9" id="KW-1185">Reference proteome</keyword>
<evidence type="ECO:0000256" key="6">
    <source>
        <dbReference type="ARBA" id="ARBA00023136"/>
    </source>
</evidence>
<reference evidence="8 9" key="1">
    <citation type="submission" date="2020-08" db="EMBL/GenBank/DDBJ databases">
        <title>Genome sequencing of Purple Non-Sulfur Bacteria from various extreme environments.</title>
        <authorList>
            <person name="Mayer M."/>
        </authorList>
    </citation>
    <scope>NUCLEOTIDE SEQUENCE [LARGE SCALE GENOMIC DNA]</scope>
    <source>
        <strain evidence="8 9">JA131</strain>
    </source>
</reference>
<evidence type="ECO:0000256" key="3">
    <source>
        <dbReference type="ARBA" id="ARBA00022475"/>
    </source>
</evidence>
<keyword evidence="2" id="KW-0813">Transport</keyword>
<keyword evidence="4 7" id="KW-0812">Transmembrane</keyword>
<dbReference type="InterPro" id="IPR004776">
    <property type="entry name" value="Mem_transp_PIN-like"/>
</dbReference>
<sequence>MISALFAVIAPVFLIAGIGYTWVRLGWPFDTDMVARLSTTVGVPFLVLHVMTRVDLAGAALATMALSAVLAVLIMGAAGLVLLRLARLPLPPYLPALTFGNAGNMGLPLCLFAFGEPGLALAVAFFVVTAILNFTLGVAVASGRFALRALARTPVIWALAVALGLKATDIPLPAFLANTVQLLAGFTIPMMLLALGAALANLRPGGLTRAAALSAFKLGVGLGAGLLVVWALGLTGAVRGVVLIEAAMPVAVFNYLFAERYGNRPEEVAGMVLISSLMILGLLPGILWLAWDGMPPPL</sequence>
<evidence type="ECO:0000313" key="9">
    <source>
        <dbReference type="Proteomes" id="UP000554286"/>
    </source>
</evidence>
<evidence type="ECO:0000256" key="1">
    <source>
        <dbReference type="ARBA" id="ARBA00004141"/>
    </source>
</evidence>
<feature type="transmembrane region" description="Helical" evidence="7">
    <location>
        <begin position="214"/>
        <end position="232"/>
    </location>
</feature>
<evidence type="ECO:0000256" key="4">
    <source>
        <dbReference type="ARBA" id="ARBA00022692"/>
    </source>
</evidence>
<feature type="transmembrane region" description="Helical" evidence="7">
    <location>
        <begin position="269"/>
        <end position="291"/>
    </location>
</feature>
<keyword evidence="3" id="KW-1003">Cell membrane</keyword>
<evidence type="ECO:0000256" key="2">
    <source>
        <dbReference type="ARBA" id="ARBA00022448"/>
    </source>
</evidence>
<keyword evidence="6 7" id="KW-0472">Membrane</keyword>
<feature type="transmembrane region" description="Helical" evidence="7">
    <location>
        <begin position="120"/>
        <end position="143"/>
    </location>
</feature>
<evidence type="ECO:0008006" key="10">
    <source>
        <dbReference type="Google" id="ProtNLM"/>
    </source>
</evidence>
<accession>A0A7W6WAF6</accession>
<feature type="transmembrane region" description="Helical" evidence="7">
    <location>
        <begin position="94"/>
        <end position="114"/>
    </location>
</feature>
<evidence type="ECO:0000256" key="5">
    <source>
        <dbReference type="ARBA" id="ARBA00022989"/>
    </source>
</evidence>
<comment type="caution">
    <text evidence="8">The sequence shown here is derived from an EMBL/GenBank/DDBJ whole genome shotgun (WGS) entry which is preliminary data.</text>
</comment>
<keyword evidence="5 7" id="KW-1133">Transmembrane helix</keyword>
<dbReference type="PANTHER" id="PTHR36838">
    <property type="entry name" value="AUXIN EFFLUX CARRIER FAMILY PROTEIN"/>
    <property type="match status" value="1"/>
</dbReference>
<gene>
    <name evidence="8" type="ORF">GGD89_002550</name>
</gene>
<dbReference type="Pfam" id="PF03547">
    <property type="entry name" value="Mem_trans"/>
    <property type="match status" value="2"/>
</dbReference>
<dbReference type="PANTHER" id="PTHR36838:SF1">
    <property type="entry name" value="SLR1864 PROTEIN"/>
    <property type="match status" value="1"/>
</dbReference>
<feature type="transmembrane region" description="Helical" evidence="7">
    <location>
        <begin position="238"/>
        <end position="257"/>
    </location>
</feature>
<name>A0A7W6WAF6_9PROT</name>
<dbReference type="GO" id="GO:0016020">
    <property type="term" value="C:membrane"/>
    <property type="evidence" value="ECO:0007669"/>
    <property type="project" value="UniProtKB-SubCell"/>
</dbReference>
<feature type="transmembrane region" description="Helical" evidence="7">
    <location>
        <begin position="182"/>
        <end position="202"/>
    </location>
</feature>
<feature type="transmembrane region" description="Helical" evidence="7">
    <location>
        <begin position="6"/>
        <end position="27"/>
    </location>
</feature>
<dbReference type="AlphaFoldDB" id="A0A7W6WAF6"/>
<dbReference type="EMBL" id="JACIGK010000019">
    <property type="protein sequence ID" value="MBB4266914.1"/>
    <property type="molecule type" value="Genomic_DNA"/>
</dbReference>
<dbReference type="RefSeq" id="WP_184045789.1">
    <property type="nucleotide sequence ID" value="NZ_JACIGK010000019.1"/>
</dbReference>
<proteinExistence type="predicted"/>
<organism evidence="8 9">
    <name type="scientific">Roseospira visakhapatnamensis</name>
    <dbReference type="NCBI Taxonomy" id="390880"/>
    <lineage>
        <taxon>Bacteria</taxon>
        <taxon>Pseudomonadati</taxon>
        <taxon>Pseudomonadota</taxon>
        <taxon>Alphaproteobacteria</taxon>
        <taxon>Rhodospirillales</taxon>
        <taxon>Rhodospirillaceae</taxon>
        <taxon>Roseospira</taxon>
    </lineage>
</organism>
<feature type="transmembrane region" description="Helical" evidence="7">
    <location>
        <begin position="155"/>
        <end position="176"/>
    </location>
</feature>
<comment type="subcellular location">
    <subcellularLocation>
        <location evidence="1">Membrane</location>
        <topology evidence="1">Multi-pass membrane protein</topology>
    </subcellularLocation>
</comment>
<dbReference type="GO" id="GO:0055085">
    <property type="term" value="P:transmembrane transport"/>
    <property type="evidence" value="ECO:0007669"/>
    <property type="project" value="InterPro"/>
</dbReference>
<protein>
    <recommendedName>
        <fullName evidence="10">AEC family transporter</fullName>
    </recommendedName>
</protein>
<evidence type="ECO:0000256" key="7">
    <source>
        <dbReference type="SAM" id="Phobius"/>
    </source>
</evidence>
<evidence type="ECO:0000313" key="8">
    <source>
        <dbReference type="EMBL" id="MBB4266914.1"/>
    </source>
</evidence>
<feature type="transmembrane region" description="Helical" evidence="7">
    <location>
        <begin position="57"/>
        <end position="82"/>
    </location>
</feature>